<sequence length="312" mass="34967">MKTVLLTGGAGFIGSHLCRYLLDKRFRVICVDNLLTGDLNNVASLRANPNFDFIKHDVTKNIHLDEDIDFVLHFASPASPIDYKKLPIQTLKVGSLGTHNALGVAKAKGAKFLLASTSEVYGDPLIHPQPESYWGNVNPIGPRGVYDEAKRFAEALTLAYHRTHKIDTKIVRIFNTYGPHMRRKDGRAIPEFIDQALSGKPITVFGDGSQTRSFCYISDLVDGIYRLMNSDLNEPVNIGNPAEFSVLELANMIKKFTKSKSKIIFKPLPIDDPKVRQPDISKAKKYLKWLPKVEIEEGLNKTISWFNKPSKS</sequence>
<dbReference type="CDD" id="cd05230">
    <property type="entry name" value="UGD_SDR_e"/>
    <property type="match status" value="1"/>
</dbReference>
<dbReference type="GO" id="GO:0033320">
    <property type="term" value="P:UDP-D-xylose biosynthetic process"/>
    <property type="evidence" value="ECO:0007669"/>
    <property type="project" value="UniProtKB-UniPathway"/>
</dbReference>
<evidence type="ECO:0000256" key="4">
    <source>
        <dbReference type="ARBA" id="ARBA00022793"/>
    </source>
</evidence>
<dbReference type="GO" id="GO:0005737">
    <property type="term" value="C:cytoplasm"/>
    <property type="evidence" value="ECO:0007669"/>
    <property type="project" value="TreeGrafter"/>
</dbReference>
<evidence type="ECO:0000313" key="14">
    <source>
        <dbReference type="EMBL" id="PIU41062.1"/>
    </source>
</evidence>
<protein>
    <submittedName>
        <fullName evidence="14">NAD-dependent dehydratase</fullName>
    </submittedName>
</protein>
<dbReference type="InterPro" id="IPR001509">
    <property type="entry name" value="Epimerase_deHydtase"/>
</dbReference>
<reference evidence="14 15" key="1">
    <citation type="submission" date="2017-09" db="EMBL/GenBank/DDBJ databases">
        <title>Depth-based differentiation of microbial function through sediment-hosted aquifers and enrichment of novel symbionts in the deep terrestrial subsurface.</title>
        <authorList>
            <person name="Probst A.J."/>
            <person name="Ladd B."/>
            <person name="Jarett J.K."/>
            <person name="Geller-Mcgrath D.E."/>
            <person name="Sieber C.M."/>
            <person name="Emerson J.B."/>
            <person name="Anantharaman K."/>
            <person name="Thomas B.C."/>
            <person name="Malmstrom R."/>
            <person name="Stieglmeier M."/>
            <person name="Klingl A."/>
            <person name="Woyke T."/>
            <person name="Ryan C.M."/>
            <person name="Banfield J.F."/>
        </authorList>
    </citation>
    <scope>NUCLEOTIDE SEQUENCE [LARGE SCALE GENOMIC DNA]</scope>
    <source>
        <strain evidence="14">CG07_land_8_20_14_0_80_42_15</strain>
    </source>
</reference>
<accession>A0A2J0KR24</accession>
<keyword evidence="3" id="KW-0812">Transmembrane</keyword>
<dbReference type="PANTHER" id="PTHR43078">
    <property type="entry name" value="UDP-GLUCURONIC ACID DECARBOXYLASE-RELATED"/>
    <property type="match status" value="1"/>
</dbReference>
<evidence type="ECO:0000256" key="12">
    <source>
        <dbReference type="ARBA" id="ARBA00037859"/>
    </source>
</evidence>
<evidence type="ECO:0000256" key="9">
    <source>
        <dbReference type="ARBA" id="ARBA00023136"/>
    </source>
</evidence>
<gene>
    <name evidence="14" type="ORF">COS99_06920</name>
</gene>
<dbReference type="InterPro" id="IPR044516">
    <property type="entry name" value="UXS-like"/>
</dbReference>
<organism evidence="14 15">
    <name type="scientific">Candidatus Aquitaenariimonas noxiae</name>
    <dbReference type="NCBI Taxonomy" id="1974741"/>
    <lineage>
        <taxon>Bacteria</taxon>
        <taxon>Pseudomonadati</taxon>
        <taxon>Candidatus Omnitrophota</taxon>
        <taxon>Candidatus Aquitaenariimonas</taxon>
    </lineage>
</organism>
<dbReference type="GO" id="GO:0042732">
    <property type="term" value="P:D-xylose metabolic process"/>
    <property type="evidence" value="ECO:0007669"/>
    <property type="project" value="InterPro"/>
</dbReference>
<dbReference type="AlphaFoldDB" id="A0A2J0KR24"/>
<dbReference type="GO" id="GO:0070403">
    <property type="term" value="F:NAD+ binding"/>
    <property type="evidence" value="ECO:0007669"/>
    <property type="project" value="InterPro"/>
</dbReference>
<keyword evidence="4" id="KW-0210">Decarboxylase</keyword>
<dbReference type="Gene3D" id="3.40.50.720">
    <property type="entry name" value="NAD(P)-binding Rossmann-like Domain"/>
    <property type="match status" value="1"/>
</dbReference>
<keyword evidence="8" id="KW-0333">Golgi apparatus</keyword>
<evidence type="ECO:0000259" key="13">
    <source>
        <dbReference type="Pfam" id="PF01370"/>
    </source>
</evidence>
<proteinExistence type="predicted"/>
<keyword evidence="10" id="KW-0325">Glycoprotein</keyword>
<dbReference type="InterPro" id="IPR036291">
    <property type="entry name" value="NAD(P)-bd_dom_sf"/>
</dbReference>
<comment type="subcellular location">
    <subcellularLocation>
        <location evidence="2">Golgi apparatus membrane</location>
        <topology evidence="2">Single-pass type II membrane protein</topology>
    </subcellularLocation>
    <subcellularLocation>
        <location evidence="12">Golgi apparatus</location>
        <location evidence="12">Golgi stack membrane</location>
    </subcellularLocation>
</comment>
<evidence type="ECO:0000256" key="5">
    <source>
        <dbReference type="ARBA" id="ARBA00022968"/>
    </source>
</evidence>
<keyword evidence="7" id="KW-0520">NAD</keyword>
<evidence type="ECO:0000256" key="6">
    <source>
        <dbReference type="ARBA" id="ARBA00022989"/>
    </source>
</evidence>
<evidence type="ECO:0000313" key="15">
    <source>
        <dbReference type="Proteomes" id="UP000230052"/>
    </source>
</evidence>
<dbReference type="UniPathway" id="UPA00796">
    <property type="reaction ID" value="UER00771"/>
</dbReference>
<dbReference type="Pfam" id="PF01370">
    <property type="entry name" value="Epimerase"/>
    <property type="match status" value="1"/>
</dbReference>
<keyword evidence="5" id="KW-0735">Signal-anchor</keyword>
<dbReference type="GO" id="GO:0048040">
    <property type="term" value="F:UDP-glucuronate decarboxylase activity"/>
    <property type="evidence" value="ECO:0007669"/>
    <property type="project" value="TreeGrafter"/>
</dbReference>
<evidence type="ECO:0000256" key="3">
    <source>
        <dbReference type="ARBA" id="ARBA00022692"/>
    </source>
</evidence>
<comment type="caution">
    <text evidence="14">The sequence shown here is derived from an EMBL/GenBank/DDBJ whole genome shotgun (WGS) entry which is preliminary data.</text>
</comment>
<feature type="domain" description="NAD-dependent epimerase/dehydratase" evidence="13">
    <location>
        <begin position="4"/>
        <end position="239"/>
    </location>
</feature>
<evidence type="ECO:0000256" key="8">
    <source>
        <dbReference type="ARBA" id="ARBA00023034"/>
    </source>
</evidence>
<evidence type="ECO:0000256" key="10">
    <source>
        <dbReference type="ARBA" id="ARBA00023180"/>
    </source>
</evidence>
<dbReference type="PANTHER" id="PTHR43078:SF6">
    <property type="entry name" value="UDP-GLUCURONIC ACID DECARBOXYLASE 1"/>
    <property type="match status" value="1"/>
</dbReference>
<dbReference type="SUPFAM" id="SSF51735">
    <property type="entry name" value="NAD(P)-binding Rossmann-fold domains"/>
    <property type="match status" value="1"/>
</dbReference>
<evidence type="ECO:0000256" key="1">
    <source>
        <dbReference type="ARBA" id="ARBA00001911"/>
    </source>
</evidence>
<dbReference type="EMBL" id="PEWV01000071">
    <property type="protein sequence ID" value="PIU41062.1"/>
    <property type="molecule type" value="Genomic_DNA"/>
</dbReference>
<evidence type="ECO:0000256" key="2">
    <source>
        <dbReference type="ARBA" id="ARBA00004323"/>
    </source>
</evidence>
<evidence type="ECO:0000256" key="7">
    <source>
        <dbReference type="ARBA" id="ARBA00023027"/>
    </source>
</evidence>
<keyword evidence="6" id="KW-1133">Transmembrane helix</keyword>
<name>A0A2J0KR24_9BACT</name>
<dbReference type="Proteomes" id="UP000230052">
    <property type="component" value="Unassembled WGS sequence"/>
</dbReference>
<keyword evidence="9" id="KW-0472">Membrane</keyword>
<evidence type="ECO:0000256" key="11">
    <source>
        <dbReference type="ARBA" id="ARBA00023239"/>
    </source>
</evidence>
<comment type="cofactor">
    <cofactor evidence="1">
        <name>NAD(+)</name>
        <dbReference type="ChEBI" id="CHEBI:57540"/>
    </cofactor>
</comment>
<keyword evidence="11" id="KW-0456">Lyase</keyword>
<dbReference type="FunFam" id="3.40.50.720:FF:000065">
    <property type="entry name" value="UDP-glucuronic acid decarboxylase 1"/>
    <property type="match status" value="1"/>
</dbReference>